<dbReference type="RefSeq" id="WP_308447458.1">
    <property type="nucleotide sequence ID" value="NZ_JARRAF010000172.1"/>
</dbReference>
<reference evidence="1" key="1">
    <citation type="submission" date="2023-03" db="EMBL/GenBank/DDBJ databases">
        <title>Chitinimonas shenzhenensis gen. nov., sp. nov., a novel member of family Burkholderiaceae isolated from activated sludge collected in Shen Zhen, China.</title>
        <authorList>
            <person name="Wang X."/>
        </authorList>
    </citation>
    <scope>NUCLEOTIDE SEQUENCE</scope>
    <source>
        <strain evidence="1">DQS-5</strain>
    </source>
</reference>
<comment type="caution">
    <text evidence="1">The sequence shown here is derived from an EMBL/GenBank/DDBJ whole genome shotgun (WGS) entry which is preliminary data.</text>
</comment>
<evidence type="ECO:0000313" key="2">
    <source>
        <dbReference type="Proteomes" id="UP001172778"/>
    </source>
</evidence>
<proteinExistence type="predicted"/>
<evidence type="ECO:0000313" key="1">
    <source>
        <dbReference type="EMBL" id="MDK2127137.1"/>
    </source>
</evidence>
<accession>A0ABT7E8C7</accession>
<feature type="non-terminal residue" evidence="1">
    <location>
        <position position="1"/>
    </location>
</feature>
<protein>
    <recommendedName>
        <fullName evidence="3">RHS repeat protein</fullName>
    </recommendedName>
</protein>
<dbReference type="EMBL" id="JARRAF010000172">
    <property type="protein sequence ID" value="MDK2127137.1"/>
    <property type="molecule type" value="Genomic_DNA"/>
</dbReference>
<sequence length="175" mass="18771">NQYAGDSQTLATQAASTVMTYTAGGRLKQITDGRGNVTEYSYGLSDNTYTLNARTGELQARTVTQKASAGGQDAITRTDYDGFGQKTAQRVVEDSATVVGGLENGNELVTHYRYDLQGNLIKLTRPQSQRWLGGVGDNPGGNTEAVTPVETYQYDFSGNRIRQHVSYTGGSVAAT</sequence>
<evidence type="ECO:0008006" key="3">
    <source>
        <dbReference type="Google" id="ProtNLM"/>
    </source>
</evidence>
<organism evidence="1 2">
    <name type="scientific">Parachitinimonas caeni</name>
    <dbReference type="NCBI Taxonomy" id="3031301"/>
    <lineage>
        <taxon>Bacteria</taxon>
        <taxon>Pseudomonadati</taxon>
        <taxon>Pseudomonadota</taxon>
        <taxon>Betaproteobacteria</taxon>
        <taxon>Neisseriales</taxon>
        <taxon>Chitinibacteraceae</taxon>
        <taxon>Parachitinimonas</taxon>
    </lineage>
</organism>
<dbReference type="Gene3D" id="2.180.10.10">
    <property type="entry name" value="RHS repeat-associated core"/>
    <property type="match status" value="1"/>
</dbReference>
<keyword evidence="2" id="KW-1185">Reference proteome</keyword>
<feature type="non-terminal residue" evidence="1">
    <location>
        <position position="175"/>
    </location>
</feature>
<name>A0ABT7E8C7_9NEIS</name>
<dbReference type="Proteomes" id="UP001172778">
    <property type="component" value="Unassembled WGS sequence"/>
</dbReference>
<gene>
    <name evidence="1" type="ORF">PZA18_24175</name>
</gene>